<evidence type="ECO:0000256" key="1">
    <source>
        <dbReference type="PROSITE-ProRule" id="PRU00169"/>
    </source>
</evidence>
<dbReference type="Gene3D" id="3.40.50.2300">
    <property type="match status" value="1"/>
</dbReference>
<dbReference type="PROSITE" id="PS50110">
    <property type="entry name" value="RESPONSE_REGULATORY"/>
    <property type="match status" value="1"/>
</dbReference>
<proteinExistence type="predicted"/>
<dbReference type="AlphaFoldDB" id="A0A369QIS1"/>
<evidence type="ECO:0000259" key="2">
    <source>
        <dbReference type="PROSITE" id="PS50110"/>
    </source>
</evidence>
<dbReference type="RefSeq" id="WP_115372475.1">
    <property type="nucleotide sequence ID" value="NZ_QASA01000001.1"/>
</dbReference>
<dbReference type="PANTHER" id="PTHR44520:SF2">
    <property type="entry name" value="RESPONSE REGULATOR RCP1"/>
    <property type="match status" value="1"/>
</dbReference>
<comment type="caution">
    <text evidence="3">The sequence shown here is derived from an EMBL/GenBank/DDBJ whole genome shotgun (WGS) entry which is preliminary data.</text>
</comment>
<dbReference type="InterPro" id="IPR001789">
    <property type="entry name" value="Sig_transdc_resp-reg_receiver"/>
</dbReference>
<dbReference type="PANTHER" id="PTHR44520">
    <property type="entry name" value="RESPONSE REGULATOR RCP1-RELATED"/>
    <property type="match status" value="1"/>
</dbReference>
<reference evidence="3 4" key="1">
    <citation type="submission" date="2018-04" db="EMBL/GenBank/DDBJ databases">
        <title>Adhaeribacter sp. HMF7616 genome sequencing and assembly.</title>
        <authorList>
            <person name="Kang H."/>
            <person name="Kang J."/>
            <person name="Cha I."/>
            <person name="Kim H."/>
            <person name="Joh K."/>
        </authorList>
    </citation>
    <scope>NUCLEOTIDE SEQUENCE [LARGE SCALE GENOMIC DNA]</scope>
    <source>
        <strain evidence="3 4">HMF7616</strain>
    </source>
</reference>
<dbReference type="SUPFAM" id="SSF52172">
    <property type="entry name" value="CheY-like"/>
    <property type="match status" value="1"/>
</dbReference>
<feature type="modified residue" description="4-aspartylphosphate" evidence="1">
    <location>
        <position position="62"/>
    </location>
</feature>
<evidence type="ECO:0000313" key="4">
    <source>
        <dbReference type="Proteomes" id="UP000253919"/>
    </source>
</evidence>
<sequence>MLKISCTLLVDDDETTNYLNERLFNRMNITEKLLVANNGLEALEVIDRNCPEKNCPALILLDINMPLMDGFEFLKAYEQLNFTQKQSVVIIMLTTSLNPLDIEKVKGANVAGFLNKPLTKAALEQIVEQHFA</sequence>
<dbReference type="Proteomes" id="UP000253919">
    <property type="component" value="Unassembled WGS sequence"/>
</dbReference>
<dbReference type="EMBL" id="QASA01000001">
    <property type="protein sequence ID" value="RDC63126.1"/>
    <property type="molecule type" value="Genomic_DNA"/>
</dbReference>
<protein>
    <recommendedName>
        <fullName evidence="2">Response regulatory domain-containing protein</fullName>
    </recommendedName>
</protein>
<dbReference type="Pfam" id="PF00072">
    <property type="entry name" value="Response_reg"/>
    <property type="match status" value="1"/>
</dbReference>
<name>A0A369QIS1_9BACT</name>
<organism evidence="3 4">
    <name type="scientific">Adhaeribacter pallidiroseus</name>
    <dbReference type="NCBI Taxonomy" id="2072847"/>
    <lineage>
        <taxon>Bacteria</taxon>
        <taxon>Pseudomonadati</taxon>
        <taxon>Bacteroidota</taxon>
        <taxon>Cytophagia</taxon>
        <taxon>Cytophagales</taxon>
        <taxon>Hymenobacteraceae</taxon>
        <taxon>Adhaeribacter</taxon>
    </lineage>
</organism>
<dbReference type="OrthoDB" id="1524091at2"/>
<dbReference type="GO" id="GO:0000160">
    <property type="term" value="P:phosphorelay signal transduction system"/>
    <property type="evidence" value="ECO:0007669"/>
    <property type="project" value="InterPro"/>
</dbReference>
<dbReference type="InterPro" id="IPR052893">
    <property type="entry name" value="TCS_response_regulator"/>
</dbReference>
<keyword evidence="4" id="KW-1185">Reference proteome</keyword>
<gene>
    <name evidence="3" type="ORF">AHMF7616_01726</name>
</gene>
<dbReference type="SMART" id="SM00448">
    <property type="entry name" value="REC"/>
    <property type="match status" value="1"/>
</dbReference>
<accession>A0A369QIS1</accession>
<keyword evidence="1" id="KW-0597">Phosphoprotein</keyword>
<feature type="domain" description="Response regulatory" evidence="2">
    <location>
        <begin position="6"/>
        <end position="131"/>
    </location>
</feature>
<dbReference type="InterPro" id="IPR011006">
    <property type="entry name" value="CheY-like_superfamily"/>
</dbReference>
<evidence type="ECO:0000313" key="3">
    <source>
        <dbReference type="EMBL" id="RDC63126.1"/>
    </source>
</evidence>